<evidence type="ECO:0000313" key="2">
    <source>
        <dbReference type="EnsemblMetazoa" id="SCAU002955-PB"/>
    </source>
</evidence>
<organism evidence="2 3">
    <name type="scientific">Stomoxys calcitrans</name>
    <name type="common">Stable fly</name>
    <name type="synonym">Conops calcitrans</name>
    <dbReference type="NCBI Taxonomy" id="35570"/>
    <lineage>
        <taxon>Eukaryota</taxon>
        <taxon>Metazoa</taxon>
        <taxon>Ecdysozoa</taxon>
        <taxon>Arthropoda</taxon>
        <taxon>Hexapoda</taxon>
        <taxon>Insecta</taxon>
        <taxon>Pterygota</taxon>
        <taxon>Neoptera</taxon>
        <taxon>Endopterygota</taxon>
        <taxon>Diptera</taxon>
        <taxon>Brachycera</taxon>
        <taxon>Muscomorpha</taxon>
        <taxon>Muscoidea</taxon>
        <taxon>Muscidae</taxon>
        <taxon>Stomoxys</taxon>
    </lineage>
</organism>
<evidence type="ECO:0000313" key="3">
    <source>
        <dbReference type="Proteomes" id="UP000095300"/>
    </source>
</evidence>
<sequence>MLNNGPSSSTGHVVYRNAMSGLQRESGNSSNEHRAENYPYGSFYNMPRDNANTYGNRGFCYQTANGDFSNSKRFENNNNTISYPTYGRFSYGHNKSVVNHGACDTASVGKKSEGLTLLGKRRFASNEQDCFKESYQSQSRRYTGFNDAFHYMMGKGNFGLPTNRSTESDDKSSDNSQCRDGRNEMFGNLKDDYGRQSFYMRNNYNSNKHIEGSNRNNDVSVCAKDEASTGNHNITKPKAWDKHENSDDEPDEGDVGKDIDEADNVVIPSPFKRNFDALDWKYVIKKRVGKHSGRSRKEITDLLKKYPPGPTKKDPENYWRDWWKSYAYIENTIENVERRDKDIRYKLQFQCDVGKTWHQCARTVYDMVQFCKRRMRRITEELLENETQYKVFKYRTILRDVYLNYRPYMSVRRNRLLRKVLYNLNNRVKFALILQSILMTWHRWKNMINKFERAEISLSDEVTYAYSMLNNKLYNFIVYESLLELKNICSDDWPGFNEYYKRLQY</sequence>
<proteinExistence type="predicted"/>
<dbReference type="EnsemblMetazoa" id="SCAU002955-RB">
    <property type="protein sequence ID" value="SCAU002955-PB"/>
    <property type="gene ID" value="SCAU002955"/>
</dbReference>
<feature type="region of interest" description="Disordered" evidence="1">
    <location>
        <begin position="160"/>
        <end position="189"/>
    </location>
</feature>
<accession>A0A1I8NXP4</accession>
<keyword evidence="3" id="KW-1185">Reference proteome</keyword>
<dbReference type="AlphaFoldDB" id="A0A1I8NXP4"/>
<feature type="compositionally biased region" description="Basic and acidic residues" evidence="1">
    <location>
        <begin position="166"/>
        <end position="189"/>
    </location>
</feature>
<protein>
    <submittedName>
        <fullName evidence="2">Uncharacterized protein</fullName>
    </submittedName>
</protein>
<name>A0A1I8NXP4_STOCA</name>
<evidence type="ECO:0000256" key="1">
    <source>
        <dbReference type="SAM" id="MobiDB-lite"/>
    </source>
</evidence>
<dbReference type="Proteomes" id="UP000095300">
    <property type="component" value="Unassembled WGS sequence"/>
</dbReference>
<gene>
    <name evidence="2" type="primary">106083718</name>
</gene>
<dbReference type="VEuPathDB" id="VectorBase:SCAU002955"/>
<reference evidence="2" key="1">
    <citation type="submission" date="2020-05" db="UniProtKB">
        <authorList>
            <consortium name="EnsemblMetazoa"/>
        </authorList>
    </citation>
    <scope>IDENTIFICATION</scope>
    <source>
        <strain evidence="2">USDA</strain>
    </source>
</reference>
<feature type="region of interest" description="Disordered" evidence="1">
    <location>
        <begin position="225"/>
        <end position="261"/>
    </location>
</feature>